<dbReference type="Pfam" id="PF13391">
    <property type="entry name" value="HNH_2"/>
    <property type="match status" value="1"/>
</dbReference>
<comment type="caution">
    <text evidence="2">The sequence shown here is derived from an EMBL/GenBank/DDBJ whole genome shotgun (WGS) entry which is preliminary data.</text>
</comment>
<sequence>MWSSDRERAARAAAMEWLAARTHDGLNPLTSNEIGEFTFDGEPFRLMDPQRGIRKPAPFASALSIRTVWRSDETNLPYADHMGDDGLERYKWRGDDPDHPDNRALRTAVHADVPLIWFRGVGPAVYQPIYPIYLVGEEPAKQQFVVATDGQQHIRLGDSPLEEVMRRYLRSETVRRLHQPVFRSMVLQAYGNRCSVCELGHLELLDAAHIVEDKHEKGIAAVRNGLALCKIHHAAYDARILGVRPDLIVQIRDDVLEEIDGPLLEHGLKGLHGHSLHVPRRHAARPDPELLQWRYDRFLEGLPPSA</sequence>
<feature type="domain" description="HNH nuclease" evidence="1">
    <location>
        <begin position="194"/>
        <end position="243"/>
    </location>
</feature>
<gene>
    <name evidence="2" type="ORF">BN11_4660011</name>
</gene>
<evidence type="ECO:0000313" key="2">
    <source>
        <dbReference type="EMBL" id="CCH74653.1"/>
    </source>
</evidence>
<dbReference type="EMBL" id="CAJA01000408">
    <property type="protein sequence ID" value="CCH74653.1"/>
    <property type="molecule type" value="Genomic_DNA"/>
</dbReference>
<dbReference type="AlphaFoldDB" id="W6JYP3"/>
<evidence type="ECO:0000313" key="3">
    <source>
        <dbReference type="Proteomes" id="UP000035763"/>
    </source>
</evidence>
<organism evidence="2 3">
    <name type="scientific">Nostocoides australiense Ben110</name>
    <dbReference type="NCBI Taxonomy" id="1193182"/>
    <lineage>
        <taxon>Bacteria</taxon>
        <taxon>Bacillati</taxon>
        <taxon>Actinomycetota</taxon>
        <taxon>Actinomycetes</taxon>
        <taxon>Micrococcales</taxon>
        <taxon>Intrasporangiaceae</taxon>
        <taxon>Nostocoides</taxon>
    </lineage>
</organism>
<dbReference type="InterPro" id="IPR003615">
    <property type="entry name" value="HNH_nuc"/>
</dbReference>
<dbReference type="Proteomes" id="UP000035763">
    <property type="component" value="Unassembled WGS sequence"/>
</dbReference>
<reference evidence="2 3" key="1">
    <citation type="journal article" date="2013" name="ISME J.">
        <title>A metabolic model for members of the genus Tetrasphaera involved in enhanced biological phosphorus removal.</title>
        <authorList>
            <person name="Kristiansen R."/>
            <person name="Nguyen H.T.T."/>
            <person name="Saunders A.M."/>
            <person name="Nielsen J.L."/>
            <person name="Wimmer R."/>
            <person name="Le V.Q."/>
            <person name="McIlroy S.J."/>
            <person name="Petrovski S."/>
            <person name="Seviour R.J."/>
            <person name="Calteau A."/>
            <person name="Nielsen K.L."/>
            <person name="Nielsen P.H."/>
        </authorList>
    </citation>
    <scope>NUCLEOTIDE SEQUENCE [LARGE SCALE GENOMIC DNA]</scope>
    <source>
        <strain evidence="2 3">Ben110</strain>
    </source>
</reference>
<protein>
    <recommendedName>
        <fullName evidence="1">HNH nuclease domain-containing protein</fullName>
    </recommendedName>
</protein>
<keyword evidence="3" id="KW-1185">Reference proteome</keyword>
<dbReference type="STRING" id="1193182.BN11_4660011"/>
<name>W6JYP3_9MICO</name>
<evidence type="ECO:0000259" key="1">
    <source>
        <dbReference type="Pfam" id="PF13391"/>
    </source>
</evidence>
<accession>W6JYP3</accession>
<proteinExistence type="predicted"/>